<accession>A0ABP7TXL8</accession>
<evidence type="ECO:0000313" key="1">
    <source>
        <dbReference type="EMBL" id="GAA4032829.1"/>
    </source>
</evidence>
<organism evidence="1 2">
    <name type="scientific">Actimicrobium antarcticum</name>
    <dbReference type="NCBI Taxonomy" id="1051899"/>
    <lineage>
        <taxon>Bacteria</taxon>
        <taxon>Pseudomonadati</taxon>
        <taxon>Pseudomonadota</taxon>
        <taxon>Betaproteobacteria</taxon>
        <taxon>Burkholderiales</taxon>
        <taxon>Oxalobacteraceae</taxon>
        <taxon>Actimicrobium</taxon>
    </lineage>
</organism>
<reference evidence="2" key="1">
    <citation type="journal article" date="2019" name="Int. J. Syst. Evol. Microbiol.">
        <title>The Global Catalogue of Microorganisms (GCM) 10K type strain sequencing project: providing services to taxonomists for standard genome sequencing and annotation.</title>
        <authorList>
            <consortium name="The Broad Institute Genomics Platform"/>
            <consortium name="The Broad Institute Genome Sequencing Center for Infectious Disease"/>
            <person name="Wu L."/>
            <person name="Ma J."/>
        </authorList>
    </citation>
    <scope>NUCLEOTIDE SEQUENCE [LARGE SCALE GENOMIC DNA]</scope>
    <source>
        <strain evidence="2">JCM 16673</strain>
    </source>
</reference>
<dbReference type="SUPFAM" id="SSF48613">
    <property type="entry name" value="Heme oxygenase-like"/>
    <property type="match status" value="1"/>
</dbReference>
<dbReference type="Proteomes" id="UP001501353">
    <property type="component" value="Unassembled WGS sequence"/>
</dbReference>
<dbReference type="InterPro" id="IPR016084">
    <property type="entry name" value="Haem_Oase-like_multi-hlx"/>
</dbReference>
<keyword evidence="2" id="KW-1185">Reference proteome</keyword>
<evidence type="ECO:0000313" key="2">
    <source>
        <dbReference type="Proteomes" id="UP001501353"/>
    </source>
</evidence>
<comment type="caution">
    <text evidence="1">The sequence shown here is derived from an EMBL/GenBank/DDBJ whole genome shotgun (WGS) entry which is preliminary data.</text>
</comment>
<protein>
    <recommendedName>
        <fullName evidence="3">Heme oxygenase</fullName>
    </recommendedName>
</protein>
<evidence type="ECO:0008006" key="3">
    <source>
        <dbReference type="Google" id="ProtNLM"/>
    </source>
</evidence>
<proteinExistence type="predicted"/>
<name>A0ABP7TXL8_9BURK</name>
<dbReference type="CDD" id="cd19166">
    <property type="entry name" value="HemeO-bac"/>
    <property type="match status" value="1"/>
</dbReference>
<gene>
    <name evidence="1" type="ORF">GCM10022212_34850</name>
</gene>
<dbReference type="Gene3D" id="1.20.910.10">
    <property type="entry name" value="Heme oxygenase-like"/>
    <property type="match status" value="1"/>
</dbReference>
<sequence length="180" mass="19551">MLDHHPLLSSLLAPQANLNQYGDALAALHGMYAQTEAAILGYLQHCPDLFDYLPRRKLPALEADLHVLKRMPYAITTPCPAIDSVGALFGMLYTVEGATLGGQFIARKLGTVLGDGFPRQFYTIYGDHGQSQWQAFLHCADTRCPPEQHAAAATAAVALFSTFKAHLDTCQRPIESSVPG</sequence>
<dbReference type="EMBL" id="BAAAZE010000014">
    <property type="protein sequence ID" value="GAA4032829.1"/>
    <property type="molecule type" value="Genomic_DNA"/>
</dbReference>